<organism evidence="1 2">
    <name type="scientific">Photobacterium damselae subsp. damselae</name>
    <name type="common">Listonella damsela</name>
    <dbReference type="NCBI Taxonomy" id="85581"/>
    <lineage>
        <taxon>Bacteria</taxon>
        <taxon>Pseudomonadati</taxon>
        <taxon>Pseudomonadota</taxon>
        <taxon>Gammaproteobacteria</taxon>
        <taxon>Vibrionales</taxon>
        <taxon>Vibrionaceae</taxon>
        <taxon>Photobacterium</taxon>
    </lineage>
</organism>
<sequence>LVRELEPTAQGLPIQIYVFANDTRWAYYEGIQADIFDHVFAVLPQFGLAAFQSPAASDIREIKI</sequence>
<dbReference type="EMBL" id="JABXOR010000893">
    <property type="protein sequence ID" value="NVP01367.1"/>
    <property type="molecule type" value="Genomic_DNA"/>
</dbReference>
<protein>
    <submittedName>
        <fullName evidence="1">Mechanosensitive ion channel</fullName>
    </submittedName>
</protein>
<evidence type="ECO:0000313" key="1">
    <source>
        <dbReference type="EMBL" id="NVP01367.1"/>
    </source>
</evidence>
<name>A0A850QP25_PHODD</name>
<proteinExistence type="predicted"/>
<gene>
    <name evidence="1" type="ORF">HWA77_14230</name>
</gene>
<reference evidence="1 2" key="1">
    <citation type="submission" date="2020-06" db="EMBL/GenBank/DDBJ databases">
        <title>Photobacterium damselae subsp. damselae comparative genomics.</title>
        <authorList>
            <person name="Osorio C.R."/>
        </authorList>
    </citation>
    <scope>NUCLEOTIDE SEQUENCE [LARGE SCALE GENOMIC DNA]</scope>
    <source>
        <strain evidence="1 2">TW250/03</strain>
    </source>
</reference>
<dbReference type="Proteomes" id="UP000533429">
    <property type="component" value="Unassembled WGS sequence"/>
</dbReference>
<dbReference type="PANTHER" id="PTHR30414">
    <property type="entry name" value="MINICONDUCTANCE MECHANOSENSITIVE CHANNEL YBDG"/>
    <property type="match status" value="1"/>
</dbReference>
<feature type="non-terminal residue" evidence="1">
    <location>
        <position position="1"/>
    </location>
</feature>
<dbReference type="PANTHER" id="PTHR30414:SF0">
    <property type="entry name" value="MINICONDUCTANCE MECHANOSENSITIVE CHANNEL YBDG"/>
    <property type="match status" value="1"/>
</dbReference>
<dbReference type="InterPro" id="IPR030192">
    <property type="entry name" value="YbdG"/>
</dbReference>
<accession>A0A850QP25</accession>
<dbReference type="GO" id="GO:0008381">
    <property type="term" value="F:mechanosensitive monoatomic ion channel activity"/>
    <property type="evidence" value="ECO:0007669"/>
    <property type="project" value="InterPro"/>
</dbReference>
<evidence type="ECO:0000313" key="2">
    <source>
        <dbReference type="Proteomes" id="UP000533429"/>
    </source>
</evidence>
<dbReference type="GO" id="GO:0005886">
    <property type="term" value="C:plasma membrane"/>
    <property type="evidence" value="ECO:0007669"/>
    <property type="project" value="TreeGrafter"/>
</dbReference>
<dbReference type="AlphaFoldDB" id="A0A850QP25"/>
<dbReference type="GO" id="GO:0071470">
    <property type="term" value="P:cellular response to osmotic stress"/>
    <property type="evidence" value="ECO:0007669"/>
    <property type="project" value="InterPro"/>
</dbReference>
<comment type="caution">
    <text evidence="1">The sequence shown here is derived from an EMBL/GenBank/DDBJ whole genome shotgun (WGS) entry which is preliminary data.</text>
</comment>